<dbReference type="CDD" id="cd04301">
    <property type="entry name" value="NAT_SF"/>
    <property type="match status" value="1"/>
</dbReference>
<dbReference type="Pfam" id="PF00583">
    <property type="entry name" value="Acetyltransf_1"/>
    <property type="match status" value="1"/>
</dbReference>
<dbReference type="InterPro" id="IPR050832">
    <property type="entry name" value="Bact_Acetyltransf"/>
</dbReference>
<sequence>MFLNRAYSTENLLKAYQDDCNRPHRQFYVACKEEQIIGYAELAEHAPAHFELTRIYLLPSFQGLGIGKQLLTTLFNAQPHIHQVFAWVEKENHRGRQFYQAMNFLPVEQMEDDFFGKVTTLVKYQKDVSC</sequence>
<dbReference type="SUPFAM" id="SSF55729">
    <property type="entry name" value="Acyl-CoA N-acyltransferases (Nat)"/>
    <property type="match status" value="1"/>
</dbReference>
<keyword evidence="1 4" id="KW-0808">Transferase</keyword>
<dbReference type="Gene3D" id="3.40.630.30">
    <property type="match status" value="1"/>
</dbReference>
<dbReference type="Proteomes" id="UP000315636">
    <property type="component" value="Unassembled WGS sequence"/>
</dbReference>
<dbReference type="EMBL" id="FXTI01000011">
    <property type="protein sequence ID" value="SMO88437.1"/>
    <property type="molecule type" value="Genomic_DNA"/>
</dbReference>
<dbReference type="GO" id="GO:0016747">
    <property type="term" value="F:acyltransferase activity, transferring groups other than amino-acyl groups"/>
    <property type="evidence" value="ECO:0007669"/>
    <property type="project" value="InterPro"/>
</dbReference>
<evidence type="ECO:0000256" key="2">
    <source>
        <dbReference type="ARBA" id="ARBA00023315"/>
    </source>
</evidence>
<evidence type="ECO:0000313" key="4">
    <source>
        <dbReference type="EMBL" id="SMO88437.1"/>
    </source>
</evidence>
<evidence type="ECO:0000313" key="5">
    <source>
        <dbReference type="Proteomes" id="UP000315636"/>
    </source>
</evidence>
<dbReference type="PANTHER" id="PTHR43877">
    <property type="entry name" value="AMINOALKYLPHOSPHONATE N-ACETYLTRANSFERASE-RELATED-RELATED"/>
    <property type="match status" value="1"/>
</dbReference>
<evidence type="ECO:0000259" key="3">
    <source>
        <dbReference type="PROSITE" id="PS51186"/>
    </source>
</evidence>
<feature type="domain" description="N-acetyltransferase" evidence="3">
    <location>
        <begin position="1"/>
        <end position="130"/>
    </location>
</feature>
<reference evidence="4 5" key="1">
    <citation type="submission" date="2017-05" db="EMBL/GenBank/DDBJ databases">
        <authorList>
            <person name="Varghese N."/>
            <person name="Submissions S."/>
        </authorList>
    </citation>
    <scope>NUCLEOTIDE SEQUENCE [LARGE SCALE GENOMIC DNA]</scope>
    <source>
        <strain evidence="4 5">DSM 45474</strain>
    </source>
</reference>
<organism evidence="4 5">
    <name type="scientific">Melghirimyces algeriensis</name>
    <dbReference type="NCBI Taxonomy" id="910412"/>
    <lineage>
        <taxon>Bacteria</taxon>
        <taxon>Bacillati</taxon>
        <taxon>Bacillota</taxon>
        <taxon>Bacilli</taxon>
        <taxon>Bacillales</taxon>
        <taxon>Thermoactinomycetaceae</taxon>
        <taxon>Melghirimyces</taxon>
    </lineage>
</organism>
<dbReference type="InterPro" id="IPR016181">
    <property type="entry name" value="Acyl_CoA_acyltransferase"/>
</dbReference>
<keyword evidence="5" id="KW-1185">Reference proteome</keyword>
<dbReference type="InterPro" id="IPR000182">
    <property type="entry name" value="GNAT_dom"/>
</dbReference>
<dbReference type="RefSeq" id="WP_142506440.1">
    <property type="nucleotide sequence ID" value="NZ_FXTI01000011.1"/>
</dbReference>
<gene>
    <name evidence="4" type="ORF">SAMN06264849_11148</name>
</gene>
<proteinExistence type="predicted"/>
<accession>A0A521EX00</accession>
<name>A0A521EX00_9BACL</name>
<keyword evidence="2" id="KW-0012">Acyltransferase</keyword>
<dbReference type="PROSITE" id="PS51186">
    <property type="entry name" value="GNAT"/>
    <property type="match status" value="1"/>
</dbReference>
<evidence type="ECO:0000256" key="1">
    <source>
        <dbReference type="ARBA" id="ARBA00022679"/>
    </source>
</evidence>
<dbReference type="AlphaFoldDB" id="A0A521EX00"/>
<protein>
    <submittedName>
        <fullName evidence="4">Acetyltransferase (GNAT) family protein</fullName>
    </submittedName>
</protein>
<dbReference type="OrthoDB" id="794462at2"/>